<reference evidence="2" key="1">
    <citation type="journal article" date="2019" name="Int. J. Syst. Evol. Microbiol.">
        <title>The Global Catalogue of Microorganisms (GCM) 10K type strain sequencing project: providing services to taxonomists for standard genome sequencing and annotation.</title>
        <authorList>
            <consortium name="The Broad Institute Genomics Platform"/>
            <consortium name="The Broad Institute Genome Sequencing Center for Infectious Disease"/>
            <person name="Wu L."/>
            <person name="Ma J."/>
        </authorList>
    </citation>
    <scope>NUCLEOTIDE SEQUENCE [LARGE SCALE GENOMIC DNA]</scope>
    <source>
        <strain evidence="2">JCM 18303</strain>
    </source>
</reference>
<dbReference type="Proteomes" id="UP001428817">
    <property type="component" value="Unassembled WGS sequence"/>
</dbReference>
<organism evidence="1 2">
    <name type="scientific">Pseudonocardia eucalypti</name>
    <dbReference type="NCBI Taxonomy" id="648755"/>
    <lineage>
        <taxon>Bacteria</taxon>
        <taxon>Bacillati</taxon>
        <taxon>Actinomycetota</taxon>
        <taxon>Actinomycetes</taxon>
        <taxon>Pseudonocardiales</taxon>
        <taxon>Pseudonocardiaceae</taxon>
        <taxon>Pseudonocardia</taxon>
    </lineage>
</organism>
<protein>
    <recommendedName>
        <fullName evidence="3">DUF3558 domain-containing protein</fullName>
    </recommendedName>
</protein>
<evidence type="ECO:0000313" key="2">
    <source>
        <dbReference type="Proteomes" id="UP001428817"/>
    </source>
</evidence>
<proteinExistence type="predicted"/>
<evidence type="ECO:0000313" key="1">
    <source>
        <dbReference type="EMBL" id="GAA5155331.1"/>
    </source>
</evidence>
<sequence length="188" mass="19509">MGLLRGSGIALVGLLLAGCGGVAEEPAPPPPVVSSRLELPVRPATLSVQGVDPCSLVSGKLREQFSAVDAGLRDEAPDGLGCAWTGRPGTRGFSMGLRLVRRPVREFLELPGARVANVAGFGAVDVPGAPHEPGCVTRVEVADDTTLWASYQVIPDPAAPEVSPDTACERSHRIAIGALAQLLLRPPR</sequence>
<name>A0ABP9Q3C8_9PSEU</name>
<evidence type="ECO:0008006" key="3">
    <source>
        <dbReference type="Google" id="ProtNLM"/>
    </source>
</evidence>
<dbReference type="RefSeq" id="WP_185063915.1">
    <property type="nucleotide sequence ID" value="NZ_BAABJP010000010.1"/>
</dbReference>
<comment type="caution">
    <text evidence="1">The sequence shown here is derived from an EMBL/GenBank/DDBJ whole genome shotgun (WGS) entry which is preliminary data.</text>
</comment>
<dbReference type="PROSITE" id="PS51257">
    <property type="entry name" value="PROKAR_LIPOPROTEIN"/>
    <property type="match status" value="1"/>
</dbReference>
<dbReference type="Pfam" id="PF12079">
    <property type="entry name" value="DUF3558"/>
    <property type="match status" value="1"/>
</dbReference>
<keyword evidence="2" id="KW-1185">Reference proteome</keyword>
<gene>
    <name evidence="1" type="ORF">GCM10023321_28460</name>
</gene>
<accession>A0ABP9Q3C8</accession>
<dbReference type="InterPro" id="IPR024520">
    <property type="entry name" value="DUF3558"/>
</dbReference>
<dbReference type="EMBL" id="BAABJP010000010">
    <property type="protein sequence ID" value="GAA5155331.1"/>
    <property type="molecule type" value="Genomic_DNA"/>
</dbReference>